<protein>
    <recommendedName>
        <fullName evidence="4">WDR5-like beta-propeller domain-containing protein</fullName>
    </recommendedName>
</protein>
<comment type="caution">
    <text evidence="5">The sequence shown here is derived from an EMBL/GenBank/DDBJ whole genome shotgun (WGS) entry which is preliminary data.</text>
</comment>
<dbReference type="Pfam" id="PF25175">
    <property type="entry name" value="Beta-prop_WDR5"/>
    <property type="match status" value="1"/>
</dbReference>
<dbReference type="PANTHER" id="PTHR22847">
    <property type="entry name" value="WD40 REPEAT PROTEIN"/>
    <property type="match status" value="1"/>
</dbReference>
<reference evidence="5" key="1">
    <citation type="submission" date="2022-07" db="EMBL/GenBank/DDBJ databases">
        <title>Genome analysis of Parmales, a sister group of diatoms, reveals the evolutionary specialization of diatoms from phago-mixotrophs to photoautotrophs.</title>
        <authorList>
            <person name="Ban H."/>
            <person name="Sato S."/>
            <person name="Yoshikawa S."/>
            <person name="Kazumasa Y."/>
            <person name="Nakamura Y."/>
            <person name="Ichinomiya M."/>
            <person name="Saitoh K."/>
            <person name="Sato N."/>
            <person name="Blanc-Mathieu R."/>
            <person name="Endo H."/>
            <person name="Kuwata A."/>
            <person name="Ogata H."/>
        </authorList>
    </citation>
    <scope>NUCLEOTIDE SEQUENCE</scope>
</reference>
<dbReference type="SUPFAM" id="SSF50978">
    <property type="entry name" value="WD40 repeat-like"/>
    <property type="match status" value="1"/>
</dbReference>
<dbReference type="PROSITE" id="PS00678">
    <property type="entry name" value="WD_REPEATS_1"/>
    <property type="match status" value="3"/>
</dbReference>
<dbReference type="InterPro" id="IPR015943">
    <property type="entry name" value="WD40/YVTN_repeat-like_dom_sf"/>
</dbReference>
<accession>A0A9W7AZ09</accession>
<feature type="repeat" description="WD" evidence="3">
    <location>
        <begin position="105"/>
        <end position="146"/>
    </location>
</feature>
<dbReference type="InterPro" id="IPR020472">
    <property type="entry name" value="WD40_PAC1"/>
</dbReference>
<dbReference type="InterPro" id="IPR019775">
    <property type="entry name" value="WD40_repeat_CS"/>
</dbReference>
<dbReference type="InterPro" id="IPR059122">
    <property type="entry name" value="Beta-prop_WDR5-like"/>
</dbReference>
<evidence type="ECO:0000313" key="6">
    <source>
        <dbReference type="Proteomes" id="UP001165082"/>
    </source>
</evidence>
<evidence type="ECO:0000259" key="4">
    <source>
        <dbReference type="Pfam" id="PF25175"/>
    </source>
</evidence>
<evidence type="ECO:0000256" key="1">
    <source>
        <dbReference type="ARBA" id="ARBA00022574"/>
    </source>
</evidence>
<evidence type="ECO:0000256" key="2">
    <source>
        <dbReference type="ARBA" id="ARBA00022737"/>
    </source>
</evidence>
<dbReference type="SMART" id="SM00320">
    <property type="entry name" value="WD40"/>
    <property type="match status" value="7"/>
</dbReference>
<evidence type="ECO:0000313" key="5">
    <source>
        <dbReference type="EMBL" id="GMH77603.1"/>
    </source>
</evidence>
<proteinExistence type="predicted"/>
<dbReference type="PRINTS" id="PR00320">
    <property type="entry name" value="GPROTEINBRPT"/>
</dbReference>
<feature type="non-terminal residue" evidence="5">
    <location>
        <position position="1"/>
    </location>
</feature>
<dbReference type="GO" id="GO:0048188">
    <property type="term" value="C:Set1C/COMPASS complex"/>
    <property type="evidence" value="ECO:0007669"/>
    <property type="project" value="TreeGrafter"/>
</dbReference>
<dbReference type="FunFam" id="2.130.10.10:FF:000228">
    <property type="entry name" value="COMPASS-like H3K4 histone methylase component WDR5A"/>
    <property type="match status" value="1"/>
</dbReference>
<dbReference type="InterPro" id="IPR001680">
    <property type="entry name" value="WD40_rpt"/>
</dbReference>
<feature type="domain" description="WDR5-like beta-propeller" evidence="4">
    <location>
        <begin position="12"/>
        <end position="317"/>
    </location>
</feature>
<evidence type="ECO:0000256" key="3">
    <source>
        <dbReference type="PROSITE-ProRule" id="PRU00221"/>
    </source>
</evidence>
<dbReference type="PROSITE" id="PS50082">
    <property type="entry name" value="WD_REPEATS_2"/>
    <property type="match status" value="5"/>
</dbReference>
<dbReference type="Proteomes" id="UP001165082">
    <property type="component" value="Unassembled WGS sequence"/>
</dbReference>
<dbReference type="EMBL" id="BRXZ01001741">
    <property type="protein sequence ID" value="GMH77603.1"/>
    <property type="molecule type" value="Genomic_DNA"/>
</dbReference>
<feature type="repeat" description="WD" evidence="3">
    <location>
        <begin position="190"/>
        <end position="231"/>
    </location>
</feature>
<name>A0A9W7AZ09_9STRA</name>
<sequence>TSEYIALPYHGRHTKSVTAVKIAPTYANVAASASADKTVHLWKLPNPGVRSPKVLTPKLTITGHTEGINDISFTSDSRFLATASDDKTVRIWDVQRGSASALVELSGHTNFVFALAFNPSSNLLVTGGFDEKVKMWDPRTGACVSTIEAHSEAVTSVSINQDGTCIASSSFDGLVRLWDTSTCSCLRTFYAEGNPPVSSALFSPNGKFVLTGTLDDRLRLWNINNVSSANGGCAKTYEGHRNSQLCSHPAFVTADRSNPRIVSGSEDGRVHVYGVNSRGTQQVIEGHGDAVLAVDSSGQVDMMATGGMEKDPTVKFWAPKSARLV</sequence>
<feature type="repeat" description="WD" evidence="3">
    <location>
        <begin position="147"/>
        <end position="188"/>
    </location>
</feature>
<dbReference type="GO" id="GO:0042393">
    <property type="term" value="F:histone binding"/>
    <property type="evidence" value="ECO:0007669"/>
    <property type="project" value="TreeGrafter"/>
</dbReference>
<dbReference type="CDD" id="cd00200">
    <property type="entry name" value="WD40"/>
    <property type="match status" value="1"/>
</dbReference>
<dbReference type="AlphaFoldDB" id="A0A9W7AZ09"/>
<keyword evidence="6" id="KW-1185">Reference proteome</keyword>
<dbReference type="OrthoDB" id="674604at2759"/>
<gene>
    <name evidence="5" type="ORF">TrRE_jg9760</name>
</gene>
<keyword evidence="1 3" id="KW-0853">WD repeat</keyword>
<feature type="repeat" description="WD" evidence="3">
    <location>
        <begin position="61"/>
        <end position="102"/>
    </location>
</feature>
<feature type="repeat" description="WD" evidence="3">
    <location>
        <begin position="10"/>
        <end position="44"/>
    </location>
</feature>
<dbReference type="PROSITE" id="PS50294">
    <property type="entry name" value="WD_REPEATS_REGION"/>
    <property type="match status" value="4"/>
</dbReference>
<organism evidence="5 6">
    <name type="scientific">Triparma retinervis</name>
    <dbReference type="NCBI Taxonomy" id="2557542"/>
    <lineage>
        <taxon>Eukaryota</taxon>
        <taxon>Sar</taxon>
        <taxon>Stramenopiles</taxon>
        <taxon>Ochrophyta</taxon>
        <taxon>Bolidophyceae</taxon>
        <taxon>Parmales</taxon>
        <taxon>Triparmaceae</taxon>
        <taxon>Triparma</taxon>
    </lineage>
</organism>
<dbReference type="InterPro" id="IPR036322">
    <property type="entry name" value="WD40_repeat_dom_sf"/>
</dbReference>
<dbReference type="PANTHER" id="PTHR22847:SF637">
    <property type="entry name" value="WD REPEAT DOMAIN 5B"/>
    <property type="match status" value="1"/>
</dbReference>
<dbReference type="Gene3D" id="2.130.10.10">
    <property type="entry name" value="YVTN repeat-like/Quinoprotein amine dehydrogenase"/>
    <property type="match status" value="1"/>
</dbReference>
<keyword evidence="2" id="KW-0677">Repeat</keyword>